<dbReference type="Pfam" id="PF01551">
    <property type="entry name" value="Peptidase_M23"/>
    <property type="match status" value="1"/>
</dbReference>
<dbReference type="PANTHER" id="PTHR21666:SF270">
    <property type="entry name" value="MUREIN HYDROLASE ACTIVATOR ENVC"/>
    <property type="match status" value="1"/>
</dbReference>
<dbReference type="EMBL" id="CP017708">
    <property type="protein sequence ID" value="AOY82462.2"/>
    <property type="molecule type" value="Genomic_DNA"/>
</dbReference>
<dbReference type="Gene3D" id="2.70.70.10">
    <property type="entry name" value="Glucose Permease (Domain IIA)"/>
    <property type="match status" value="1"/>
</dbReference>
<reference evidence="3" key="1">
    <citation type="submission" date="2016-10" db="EMBL/GenBank/DDBJ databases">
        <title>Comparative genomics uncovers the prolific and rare metabolic potential of the cyanobacterial genus Moorea.</title>
        <authorList>
            <person name="Leao T."/>
            <person name="Castelao G."/>
            <person name="Korobeynikov A."/>
            <person name="Monroe E.A."/>
            <person name="Podell S."/>
            <person name="Glukhov E."/>
            <person name="Allen E."/>
            <person name="Gerwick W.H."/>
            <person name="Gerwick L."/>
        </authorList>
    </citation>
    <scope>NUCLEOTIDE SEQUENCE [LARGE SCALE GENOMIC DNA]</scope>
    <source>
        <strain evidence="3">JHB</strain>
    </source>
</reference>
<evidence type="ECO:0000313" key="3">
    <source>
        <dbReference type="Proteomes" id="UP000176944"/>
    </source>
</evidence>
<evidence type="ECO:0000259" key="1">
    <source>
        <dbReference type="Pfam" id="PF01551"/>
    </source>
</evidence>
<dbReference type="CDD" id="cd12797">
    <property type="entry name" value="M23_peptidase"/>
    <property type="match status" value="1"/>
</dbReference>
<dbReference type="AlphaFoldDB" id="A0A1D9G489"/>
<dbReference type="Proteomes" id="UP000176944">
    <property type="component" value="Chromosome"/>
</dbReference>
<dbReference type="InterPro" id="IPR050570">
    <property type="entry name" value="Cell_wall_metabolism_enzyme"/>
</dbReference>
<organism evidence="2 3">
    <name type="scientific">Moorena producens (strain JHB)</name>
    <dbReference type="NCBI Taxonomy" id="1454205"/>
    <lineage>
        <taxon>Bacteria</taxon>
        <taxon>Bacillati</taxon>
        <taxon>Cyanobacteriota</taxon>
        <taxon>Cyanophyceae</taxon>
        <taxon>Coleofasciculales</taxon>
        <taxon>Coleofasciculaceae</taxon>
        <taxon>Moorena</taxon>
    </lineage>
</organism>
<feature type="domain" description="M23ase beta-sheet core" evidence="1">
    <location>
        <begin position="50"/>
        <end position="165"/>
    </location>
</feature>
<dbReference type="InterPro" id="IPR016047">
    <property type="entry name" value="M23ase_b-sheet_dom"/>
</dbReference>
<dbReference type="InterPro" id="IPR011055">
    <property type="entry name" value="Dup_hybrid_motif"/>
</dbReference>
<sequence length="331" mass="37339">MSNNPNYDALKAAMKSLHDQTVFPVAGKDFRHIGSTFMCRTEIDSVSSDFHRGIDIGEMDGQAGDDDIIAAYDGVFWGYREYSGAGCTVRLRHQFPTPFTYHGKTVKYFYTWYCHLDKDSTLPIVSGWKKGKDGEAISAGQLIGKMGKSGETNVVHLHFEIRIGTNNSLEYQLANPQVTQWGFDPHIHPMLLYQPHAPAASPSLTQVGSCVPGNPVVLEYAIHREQPLLNRVEIKIIDRSTEMAVKSHVVDLTLREGMDPTKTKKLDNLDRDKTHFESIPFGYHPTVSEYKTKIIIPAEYIDSYFDSNYQLKIEVSDIWDYKVGEILSLSV</sequence>
<dbReference type="SUPFAM" id="SSF51261">
    <property type="entry name" value="Duplicated hybrid motif"/>
    <property type="match status" value="1"/>
</dbReference>
<accession>A0A1D9G489</accession>
<name>A0A1D9G489_MOOP1</name>
<dbReference type="PANTHER" id="PTHR21666">
    <property type="entry name" value="PEPTIDASE-RELATED"/>
    <property type="match status" value="1"/>
</dbReference>
<protein>
    <submittedName>
        <fullName evidence="2">M23 family metallopeptidase</fullName>
    </submittedName>
</protein>
<dbReference type="GO" id="GO:0004222">
    <property type="term" value="F:metalloendopeptidase activity"/>
    <property type="evidence" value="ECO:0007669"/>
    <property type="project" value="TreeGrafter"/>
</dbReference>
<evidence type="ECO:0000313" key="2">
    <source>
        <dbReference type="EMBL" id="AOY82462.2"/>
    </source>
</evidence>
<proteinExistence type="predicted"/>
<gene>
    <name evidence="2" type="ORF">BJP36_23680</name>
</gene>